<keyword evidence="3" id="KW-1185">Reference proteome</keyword>
<reference evidence="3" key="1">
    <citation type="submission" date="2024-07" db="EMBL/GenBank/DDBJ databases">
        <title>Two chromosome-level genome assemblies of Korean endemic species Abeliophyllum distichum and Forsythia ovata (Oleaceae).</title>
        <authorList>
            <person name="Jang H."/>
        </authorList>
    </citation>
    <scope>NUCLEOTIDE SEQUENCE [LARGE SCALE GENOMIC DNA]</scope>
</reference>
<accession>A0ABD1P0V2</accession>
<dbReference type="InterPro" id="IPR012876">
    <property type="entry name" value="DUF1677_pln"/>
</dbReference>
<reference evidence="1" key="2">
    <citation type="submission" date="2024-07" db="EMBL/GenBank/DDBJ databases">
        <title>Two chromosome-level genome assemblies of Korean endemic species Abeliophyllum distichum and Forsythia ovata (Oleaceae).</title>
        <authorList>
            <person name="Mun J.H."/>
        </authorList>
    </citation>
    <scope>NUCLEOTIDE SEQUENCE</scope>
    <source>
        <strain evidence="1">KNKB198505000391</strain>
        <tissue evidence="1">Leaf</tissue>
    </source>
</reference>
<dbReference type="Proteomes" id="UP001604336">
    <property type="component" value="Unassembled WGS sequence"/>
</dbReference>
<gene>
    <name evidence="2" type="ORF">Adt_13109</name>
    <name evidence="1" type="ORF">Adt_46363</name>
</gene>
<dbReference type="EMBL" id="JBFOLK010000058">
    <property type="protein sequence ID" value="KAL2457495.1"/>
    <property type="molecule type" value="Genomic_DNA"/>
</dbReference>
<evidence type="ECO:0000313" key="1">
    <source>
        <dbReference type="EMBL" id="KAL2457495.1"/>
    </source>
</evidence>
<comment type="caution">
    <text evidence="1">The sequence shown here is derived from an EMBL/GenBank/DDBJ whole genome shotgun (WGS) entry which is preliminary data.</text>
</comment>
<protein>
    <recommendedName>
        <fullName evidence="4">DUF1677 family protein</fullName>
    </recommendedName>
</protein>
<dbReference type="Pfam" id="PF07911">
    <property type="entry name" value="DUF1677"/>
    <property type="match status" value="1"/>
</dbReference>
<organism evidence="1 3">
    <name type="scientific">Abeliophyllum distichum</name>
    <dbReference type="NCBI Taxonomy" id="126358"/>
    <lineage>
        <taxon>Eukaryota</taxon>
        <taxon>Viridiplantae</taxon>
        <taxon>Streptophyta</taxon>
        <taxon>Embryophyta</taxon>
        <taxon>Tracheophyta</taxon>
        <taxon>Spermatophyta</taxon>
        <taxon>Magnoliopsida</taxon>
        <taxon>eudicotyledons</taxon>
        <taxon>Gunneridae</taxon>
        <taxon>Pentapetalae</taxon>
        <taxon>asterids</taxon>
        <taxon>lamiids</taxon>
        <taxon>Lamiales</taxon>
        <taxon>Oleaceae</taxon>
        <taxon>Forsythieae</taxon>
        <taxon>Abeliophyllum</taxon>
    </lineage>
</organism>
<dbReference type="EMBL" id="JBFOLK010000004">
    <property type="protein sequence ID" value="KAL2516862.1"/>
    <property type="molecule type" value="Genomic_DNA"/>
</dbReference>
<evidence type="ECO:0000313" key="3">
    <source>
        <dbReference type="Proteomes" id="UP001604336"/>
    </source>
</evidence>
<evidence type="ECO:0008006" key="4">
    <source>
        <dbReference type="Google" id="ProtNLM"/>
    </source>
</evidence>
<evidence type="ECO:0000313" key="2">
    <source>
        <dbReference type="EMBL" id="KAL2516862.1"/>
    </source>
</evidence>
<sequence>MSGHLLRKTVSDVTSEINKLSKDLETIAELDDELVQAAECECCGLKEECTKEYITNIRNSHSGKWICGLCSEAVKERLKHESIAIEEAVSTHKSFCQEFNTTRLNPKLSLTFSMRDIAKKSCEKRRNNLSSSKMITRSSSCVPRIDLDMK</sequence>
<dbReference type="PANTHER" id="PTHR33108:SF14">
    <property type="entry name" value="OS01G0745000 PROTEIN"/>
    <property type="match status" value="1"/>
</dbReference>
<proteinExistence type="predicted"/>
<name>A0ABD1P0V2_9LAMI</name>
<dbReference type="PANTHER" id="PTHR33108">
    <property type="entry name" value="OS01G0745000 PROTEIN"/>
    <property type="match status" value="1"/>
</dbReference>
<dbReference type="AlphaFoldDB" id="A0ABD1P0V2"/>